<reference evidence="3 4" key="1">
    <citation type="submission" date="2015-06" db="EMBL/GenBank/DDBJ databases">
        <title>Prevotella sp. 109, sp. nov., a novel member of the family Prevotellaceae isolated from human faeces.</title>
        <authorList>
            <person name="Shkoporov A.N."/>
            <person name="Chaplin A.V."/>
            <person name="Kafarskaia L.I."/>
            <person name="Efimov B.A."/>
        </authorList>
    </citation>
    <scope>NUCLEOTIDE SEQUENCE [LARGE SCALE GENOMIC DNA]</scope>
    <source>
        <strain evidence="3 4">109</strain>
    </source>
</reference>
<proteinExistence type="predicted"/>
<evidence type="ECO:0000259" key="2">
    <source>
        <dbReference type="Pfam" id="PF07581"/>
    </source>
</evidence>
<gene>
    <name evidence="3" type="ORF">ACU52_06235</name>
</gene>
<dbReference type="Pfam" id="PF07581">
    <property type="entry name" value="Glug"/>
    <property type="match status" value="1"/>
</dbReference>
<evidence type="ECO:0000313" key="4">
    <source>
        <dbReference type="Proteomes" id="UP000036951"/>
    </source>
</evidence>
<feature type="signal peptide" evidence="1">
    <location>
        <begin position="1"/>
        <end position="19"/>
    </location>
</feature>
<sequence>MSKIIFTILSLFAFMVANAQVWDGTAKAWTKGSGTEADPYLIETGENLAYLAETVTDGETYEGVFFKLVNSLDMGGGLHKFSPIGFFNEYADLENPDQMIDESKYFLGVFDGNGKTVDNVHIYFIDAQNSVGGTGLFACISKNAVVKNLTIGKNSVVEGTDGSGAVVGAMTGGRIENCVNKASIAITQGLGQGGIVGTMYGGTVSGCINDADIAGSTDLGGIAGYVDRGGVIENCYNRGNIVFTGFFAGGLVGFLVDGTLRNCYNCGEILSDFTGNAVVGTTEDGAVIENCYYLETEEGATDDNGAVVKKTADEMKSDDFLYALDNGQNAWKKDANGINNGFPLLSWQDESTVSVGSVLQEDKIGLVVSGHNVSASVDGACRIVVTDLSGKTIADKIIDGGSLYVPVKGLYVVTVYAKGKSESCKIIIK</sequence>
<evidence type="ECO:0000313" key="3">
    <source>
        <dbReference type="EMBL" id="KOO68759.1"/>
    </source>
</evidence>
<feature type="domain" description="GLUG" evidence="2">
    <location>
        <begin position="215"/>
        <end position="242"/>
    </location>
</feature>
<dbReference type="RefSeq" id="WP_147630792.1">
    <property type="nucleotide sequence ID" value="NZ_LFQU01000009.1"/>
</dbReference>
<evidence type="ECO:0000256" key="1">
    <source>
        <dbReference type="SAM" id="SignalP"/>
    </source>
</evidence>
<dbReference type="InterPro" id="IPR011493">
    <property type="entry name" value="GLUG"/>
</dbReference>
<dbReference type="AlphaFoldDB" id="A0A8E1QZE9"/>
<protein>
    <recommendedName>
        <fullName evidence="2">GLUG domain-containing protein</fullName>
    </recommendedName>
</protein>
<accession>A0A8E1QZE9</accession>
<dbReference type="EMBL" id="LFQU01000009">
    <property type="protein sequence ID" value="KOO68759.1"/>
    <property type="molecule type" value="Genomic_DNA"/>
</dbReference>
<comment type="caution">
    <text evidence="3">The sequence shown here is derived from an EMBL/GenBank/DDBJ whole genome shotgun (WGS) entry which is preliminary data.</text>
</comment>
<dbReference type="OrthoDB" id="1097396at2"/>
<name>A0A8E1QZE9_9BACT</name>
<feature type="chain" id="PRO_5034150333" description="GLUG domain-containing protein" evidence="1">
    <location>
        <begin position="20"/>
        <end position="429"/>
    </location>
</feature>
<dbReference type="Gene3D" id="2.160.20.110">
    <property type="match status" value="1"/>
</dbReference>
<keyword evidence="4" id="KW-1185">Reference proteome</keyword>
<organism evidence="3 4">
    <name type="scientific">Xylanibacter rarus</name>
    <dbReference type="NCBI Taxonomy" id="1676614"/>
    <lineage>
        <taxon>Bacteria</taxon>
        <taxon>Pseudomonadati</taxon>
        <taxon>Bacteroidota</taxon>
        <taxon>Bacteroidia</taxon>
        <taxon>Bacteroidales</taxon>
        <taxon>Prevotellaceae</taxon>
        <taxon>Xylanibacter</taxon>
    </lineage>
</organism>
<dbReference type="Proteomes" id="UP000036951">
    <property type="component" value="Unassembled WGS sequence"/>
</dbReference>
<keyword evidence="1" id="KW-0732">Signal</keyword>